<dbReference type="PANTHER" id="PTHR46404">
    <property type="entry name" value="DNA POLYMERASE IOTA"/>
    <property type="match status" value="1"/>
</dbReference>
<dbReference type="Pfam" id="PF11799">
    <property type="entry name" value="IMS_C"/>
    <property type="match status" value="1"/>
</dbReference>
<dbReference type="GO" id="GO:0003887">
    <property type="term" value="F:DNA-directed DNA polymerase activity"/>
    <property type="evidence" value="ECO:0007669"/>
    <property type="project" value="TreeGrafter"/>
</dbReference>
<reference evidence="3" key="1">
    <citation type="submission" date="2021-05" db="EMBL/GenBank/DDBJ databases">
        <authorList>
            <person name="Stam R."/>
        </authorList>
    </citation>
    <scope>NUCLEOTIDE SEQUENCE</scope>
    <source>
        <strain evidence="3">CS162</strain>
    </source>
</reference>
<comment type="caution">
    <text evidence="3">The sequence shown here is derived from an EMBL/GenBank/DDBJ whole genome shotgun (WGS) entry which is preliminary data.</text>
</comment>
<dbReference type="InterPro" id="IPR043128">
    <property type="entry name" value="Rev_trsase/Diguanyl_cyclase"/>
</dbReference>
<gene>
    <name evidence="3" type="ORF">ALTATR162_LOCUS3630</name>
</gene>
<feature type="domain" description="UmuC" evidence="2">
    <location>
        <begin position="1"/>
        <end position="102"/>
    </location>
</feature>
<dbReference type="InterPro" id="IPR001126">
    <property type="entry name" value="UmuC"/>
</dbReference>
<dbReference type="InterPro" id="IPR017961">
    <property type="entry name" value="DNA_pol_Y-fam_little_finger"/>
</dbReference>
<evidence type="ECO:0000313" key="3">
    <source>
        <dbReference type="EMBL" id="CAG5155375.1"/>
    </source>
</evidence>
<dbReference type="GO" id="GO:0006281">
    <property type="term" value="P:DNA repair"/>
    <property type="evidence" value="ECO:0007669"/>
    <property type="project" value="InterPro"/>
</dbReference>
<dbReference type="Gene3D" id="3.30.1490.100">
    <property type="entry name" value="DNA polymerase, Y-family, little finger domain"/>
    <property type="match status" value="1"/>
</dbReference>
<keyword evidence="4" id="KW-1185">Reference proteome</keyword>
<feature type="region of interest" description="Disordered" evidence="1">
    <location>
        <begin position="226"/>
        <end position="274"/>
    </location>
</feature>
<evidence type="ECO:0000313" key="4">
    <source>
        <dbReference type="Proteomes" id="UP000676310"/>
    </source>
</evidence>
<protein>
    <recommendedName>
        <fullName evidence="2">UmuC domain-containing protein</fullName>
    </recommendedName>
</protein>
<dbReference type="GO" id="GO:0003684">
    <property type="term" value="F:damaged DNA binding"/>
    <property type="evidence" value="ECO:0007669"/>
    <property type="project" value="InterPro"/>
</dbReference>
<dbReference type="EMBL" id="CAJRGZ010000017">
    <property type="protein sequence ID" value="CAG5155375.1"/>
    <property type="molecule type" value="Genomic_DNA"/>
</dbReference>
<dbReference type="Proteomes" id="UP000676310">
    <property type="component" value="Unassembled WGS sequence"/>
</dbReference>
<sequence>MLMDLPPIVYRTTSPDLLHLRLALGSHLAHYLRTKLEEEKGYTATVGISTNKLLAKLVGNTYKPNAQTTLIPRYTCDGDDESVDNVTAFIDDHEVGKIPGIGFKTAQKLRAHVLQRPADFDAGLVYGGTKEVVLVRDVRKYPGIGPEKLERILGGPGVPHGTGTKVWGLLNGCDDTEVGQAREIPRQISIEDSYMRLDTLEAVIKELRMLARRLLERMHADLVEEDDDVNDQHTGSETSQPMKRWLAHPKTIRLSTRPRPPQNPDGSRNRSFARISKSASMPTFVFSFKEDMGTIVDKLIHETLLPLFRKLHPEKRGWNLSLVNVAATNMADAASEKGGVGRDIGKMFKRQDEVLRQWRVEEEEPAQNQAEQGEWAMEQPVMFEQRVLMMEEPDQTQEDEYMAEEPWLKERKRELAQGQQVLERHGSEDIPTSSQGVESLVTDVWESEDEDVVDDDSFRCEACGAKMPTFAMGAHYRWHAQM</sequence>
<organism evidence="3 4">
    <name type="scientific">Alternaria atra</name>
    <dbReference type="NCBI Taxonomy" id="119953"/>
    <lineage>
        <taxon>Eukaryota</taxon>
        <taxon>Fungi</taxon>
        <taxon>Dikarya</taxon>
        <taxon>Ascomycota</taxon>
        <taxon>Pezizomycotina</taxon>
        <taxon>Dothideomycetes</taxon>
        <taxon>Pleosporomycetidae</taxon>
        <taxon>Pleosporales</taxon>
        <taxon>Pleosporineae</taxon>
        <taxon>Pleosporaceae</taxon>
        <taxon>Alternaria</taxon>
        <taxon>Alternaria sect. Ulocladioides</taxon>
    </lineage>
</organism>
<dbReference type="InterPro" id="IPR003583">
    <property type="entry name" value="Hlx-hairpin-Hlx_DNA-bd_motif"/>
</dbReference>
<dbReference type="Gene3D" id="3.30.70.270">
    <property type="match status" value="1"/>
</dbReference>
<dbReference type="RefSeq" id="XP_043167173.1">
    <property type="nucleotide sequence ID" value="XM_043311238.1"/>
</dbReference>
<dbReference type="Pfam" id="PF00817">
    <property type="entry name" value="IMS"/>
    <property type="match status" value="1"/>
</dbReference>
<dbReference type="PANTHER" id="PTHR46404:SF1">
    <property type="entry name" value="DNA POLYMERASE IOTA"/>
    <property type="match status" value="1"/>
</dbReference>
<accession>A0A8J2N4D9</accession>
<evidence type="ECO:0000256" key="1">
    <source>
        <dbReference type="SAM" id="MobiDB-lite"/>
    </source>
</evidence>
<proteinExistence type="predicted"/>
<dbReference type="GeneID" id="67015208"/>
<feature type="compositionally biased region" description="Polar residues" evidence="1">
    <location>
        <begin position="232"/>
        <end position="241"/>
    </location>
</feature>
<dbReference type="SUPFAM" id="SSF56672">
    <property type="entry name" value="DNA/RNA polymerases"/>
    <property type="match status" value="1"/>
</dbReference>
<dbReference type="SMART" id="SM00278">
    <property type="entry name" value="HhH1"/>
    <property type="match status" value="2"/>
</dbReference>
<dbReference type="AlphaFoldDB" id="A0A8J2N4D9"/>
<dbReference type="InterPro" id="IPR036775">
    <property type="entry name" value="DNA_pol_Y-fam_lit_finger_sf"/>
</dbReference>
<dbReference type="InterPro" id="IPR043502">
    <property type="entry name" value="DNA/RNA_pol_sf"/>
</dbReference>
<name>A0A8J2N4D9_9PLEO</name>
<dbReference type="PROSITE" id="PS50173">
    <property type="entry name" value="UMUC"/>
    <property type="match status" value="1"/>
</dbReference>
<evidence type="ECO:0000259" key="2">
    <source>
        <dbReference type="PROSITE" id="PS50173"/>
    </source>
</evidence>
<dbReference type="OrthoDB" id="447129at2759"/>
<dbReference type="GO" id="GO:0070987">
    <property type="term" value="P:error-free translesion synthesis"/>
    <property type="evidence" value="ECO:0007669"/>
    <property type="project" value="UniProtKB-ARBA"/>
</dbReference>